<protein>
    <submittedName>
        <fullName evidence="1">Uncharacterized protein</fullName>
    </submittedName>
</protein>
<sequence>MTPNAALDTLIDRLTAALGEQIRPGIGLFDPLDEQPSPSDHYGHLCAALALACGSEHDWRAGRQALQAWLALDTRRLGHLPFNRLALLLLRIVLAERGVDAADEGMIEAGLARCRLRRRYPSNNWSLLAQTCRLIEAPADRRALESRRLCELLERWTTAKGGFIDFPVKPGKRFATPLAYHHKALYLAALACWFHDDAELARHARRLLDWLVHCWDPAGYAGGFGRTTHGLFGDGCLIAGMMLMGIDDDERRQPIAALCRRLEAQRRPDGLLWLNPAGHESGRASWDSYMHLSVYNAWAAAIISAASRLRKAKDRPTHLIDTQWTADRTGLFHDDQAGLLYLRTEQGLNASLSTRGQPPQAYSRNEADFRYAGGVLIHLRIGQGTPLVAPPIRTTRAALLASPVLAGWTPLLKAGGTLYSVDSFEDFRIFESPETWRISLTGRASELFRPPPRTLWKRAVATLDWRLLGGRLGRKAVLNRGTLDRLSAHLEINFSRTGHAFATRLNLDKETQDQIEYLNPLGHLVDEGLTKYTTASAGDGIRQECETPSALLTSAPSSSLPGIPARAMPAQALADSRNTWTFRLETTETPSPISSPDCRTEC</sequence>
<evidence type="ECO:0000313" key="1">
    <source>
        <dbReference type="EMBL" id="NLF54676.1"/>
    </source>
</evidence>
<reference evidence="1 2" key="1">
    <citation type="journal article" date="2020" name="Biotechnol. Biofuels">
        <title>New insights from the biogas microbiome by comprehensive genome-resolved metagenomics of nearly 1600 species originating from multiple anaerobic digesters.</title>
        <authorList>
            <person name="Campanaro S."/>
            <person name="Treu L."/>
            <person name="Rodriguez-R L.M."/>
            <person name="Kovalovszki A."/>
            <person name="Ziels R.M."/>
            <person name="Maus I."/>
            <person name="Zhu X."/>
            <person name="Kougias P.G."/>
            <person name="Basile A."/>
            <person name="Luo G."/>
            <person name="Schluter A."/>
            <person name="Konstantinidis K.T."/>
            <person name="Angelidaki I."/>
        </authorList>
    </citation>
    <scope>NUCLEOTIDE SEQUENCE [LARGE SCALE GENOMIC DNA]</scope>
    <source>
        <strain evidence="1">AS06rmzACSIP_256</strain>
    </source>
</reference>
<dbReference type="SUPFAM" id="SSF48239">
    <property type="entry name" value="Terpenoid cyclases/Protein prenyltransferases"/>
    <property type="match status" value="1"/>
</dbReference>
<dbReference type="Proteomes" id="UP000536534">
    <property type="component" value="Unassembled WGS sequence"/>
</dbReference>
<gene>
    <name evidence="1" type="ORF">GX576_09845</name>
</gene>
<dbReference type="AlphaFoldDB" id="A0A7X7LWI1"/>
<dbReference type="EMBL" id="JAAYYV010000252">
    <property type="protein sequence ID" value="NLF54676.1"/>
    <property type="molecule type" value="Genomic_DNA"/>
</dbReference>
<dbReference type="InterPro" id="IPR008930">
    <property type="entry name" value="Terpenoid_cyclase/PrenylTrfase"/>
</dbReference>
<name>A0A7X7LWI1_9RHOO</name>
<comment type="caution">
    <text evidence="1">The sequence shown here is derived from an EMBL/GenBank/DDBJ whole genome shotgun (WGS) entry which is preliminary data.</text>
</comment>
<proteinExistence type="predicted"/>
<organism evidence="1 2">
    <name type="scientific">Thauera phenolivorans</name>
    <dbReference type="NCBI Taxonomy" id="1792543"/>
    <lineage>
        <taxon>Bacteria</taxon>
        <taxon>Pseudomonadati</taxon>
        <taxon>Pseudomonadota</taxon>
        <taxon>Betaproteobacteria</taxon>
        <taxon>Rhodocyclales</taxon>
        <taxon>Zoogloeaceae</taxon>
        <taxon>Thauera</taxon>
    </lineage>
</organism>
<accession>A0A7X7LWI1</accession>
<evidence type="ECO:0000313" key="2">
    <source>
        <dbReference type="Proteomes" id="UP000536534"/>
    </source>
</evidence>